<dbReference type="Proteomes" id="UP000739284">
    <property type="component" value="Unassembled WGS sequence"/>
</dbReference>
<sequence length="140" mass="15640">MKYIMTVLVLTLAGALFAWRGANQKVAAANQHIQQLKTTLEASALAISELKASGQRNERALLVLRQQVNAAGTLAALRNQTITRLLNENEALRGWFQSPLPDDIIRLHTRPAFDKPGDYLRWLSESQQLSDAGKHPENQR</sequence>
<dbReference type="NCBIfam" id="TIGR03495">
    <property type="entry name" value="phage_LysB"/>
    <property type="match status" value="1"/>
</dbReference>
<protein>
    <submittedName>
        <fullName evidence="1">LysB family phage lysis regulatory protein</fullName>
    </submittedName>
</protein>
<evidence type="ECO:0000313" key="1">
    <source>
        <dbReference type="EMBL" id="MBU9847155.1"/>
    </source>
</evidence>
<organism evidence="1 2">
    <name type="scientific">Rahnella ecdela</name>
    <dbReference type="NCBI Taxonomy" id="2816250"/>
    <lineage>
        <taxon>Bacteria</taxon>
        <taxon>Pseudomonadati</taxon>
        <taxon>Pseudomonadota</taxon>
        <taxon>Gammaproteobacteria</taxon>
        <taxon>Enterobacterales</taxon>
        <taxon>Yersiniaceae</taxon>
        <taxon>Rahnella</taxon>
    </lineage>
</organism>
<gene>
    <name evidence="1" type="ORF">J1784_19330</name>
</gene>
<keyword evidence="2" id="KW-1185">Reference proteome</keyword>
<name>A0ABS6LK15_9GAMM</name>
<reference evidence="1 2" key="1">
    <citation type="submission" date="2021-03" db="EMBL/GenBank/DDBJ databases">
        <title>Five novel Rahnella species.</title>
        <authorList>
            <person name="Brady C."/>
            <person name="Asselin J."/>
            <person name="Beer S."/>
            <person name="Bruberg M.B."/>
            <person name="Crampton B."/>
            <person name="Venter S."/>
            <person name="Arnold D."/>
            <person name="Denman S."/>
        </authorList>
    </citation>
    <scope>NUCLEOTIDE SEQUENCE [LARGE SCALE GENOMIC DNA]</scope>
    <source>
        <strain evidence="1 2">FRB 231</strain>
    </source>
</reference>
<proteinExistence type="predicted"/>
<evidence type="ECO:0000313" key="2">
    <source>
        <dbReference type="Proteomes" id="UP000739284"/>
    </source>
</evidence>
<accession>A0ABS6LK15</accession>
<comment type="caution">
    <text evidence="1">The sequence shown here is derived from an EMBL/GenBank/DDBJ whole genome shotgun (WGS) entry which is preliminary data.</text>
</comment>
<dbReference type="InterPro" id="IPR020000">
    <property type="entry name" value="Phage_P2_LysB"/>
</dbReference>
<dbReference type="EMBL" id="JAFMOY010000131">
    <property type="protein sequence ID" value="MBU9847155.1"/>
    <property type="molecule type" value="Genomic_DNA"/>
</dbReference>
<dbReference type="RefSeq" id="WP_238485615.1">
    <property type="nucleotide sequence ID" value="NZ_JAFMOY010000131.1"/>
</dbReference>